<protein>
    <submittedName>
        <fullName evidence="1">Uncharacterized protein</fullName>
    </submittedName>
</protein>
<organism evidence="1">
    <name type="scientific">Anguilla anguilla</name>
    <name type="common">European freshwater eel</name>
    <name type="synonym">Muraena anguilla</name>
    <dbReference type="NCBI Taxonomy" id="7936"/>
    <lineage>
        <taxon>Eukaryota</taxon>
        <taxon>Metazoa</taxon>
        <taxon>Chordata</taxon>
        <taxon>Craniata</taxon>
        <taxon>Vertebrata</taxon>
        <taxon>Euteleostomi</taxon>
        <taxon>Actinopterygii</taxon>
        <taxon>Neopterygii</taxon>
        <taxon>Teleostei</taxon>
        <taxon>Anguilliformes</taxon>
        <taxon>Anguillidae</taxon>
        <taxon>Anguilla</taxon>
    </lineage>
</organism>
<name>A0A0E9SPS7_ANGAN</name>
<reference evidence="1" key="1">
    <citation type="submission" date="2014-11" db="EMBL/GenBank/DDBJ databases">
        <authorList>
            <person name="Amaro Gonzalez C."/>
        </authorList>
    </citation>
    <scope>NUCLEOTIDE SEQUENCE</scope>
</reference>
<evidence type="ECO:0000313" key="1">
    <source>
        <dbReference type="EMBL" id="JAH43291.1"/>
    </source>
</evidence>
<proteinExistence type="predicted"/>
<accession>A0A0E9SPS7</accession>
<reference evidence="1" key="2">
    <citation type="journal article" date="2015" name="Fish Shellfish Immunol.">
        <title>Early steps in the European eel (Anguilla anguilla)-Vibrio vulnificus interaction in the gills: Role of the RtxA13 toxin.</title>
        <authorList>
            <person name="Callol A."/>
            <person name="Pajuelo D."/>
            <person name="Ebbesson L."/>
            <person name="Teles M."/>
            <person name="MacKenzie S."/>
            <person name="Amaro C."/>
        </authorList>
    </citation>
    <scope>NUCLEOTIDE SEQUENCE</scope>
</reference>
<sequence length="36" mass="4023">MQKWCCSHDLAPILNKEGFSLIGLHGILTCSIWIPP</sequence>
<dbReference type="EMBL" id="GBXM01065286">
    <property type="protein sequence ID" value="JAH43291.1"/>
    <property type="molecule type" value="Transcribed_RNA"/>
</dbReference>
<dbReference type="AlphaFoldDB" id="A0A0E9SPS7"/>